<evidence type="ECO:0000259" key="2">
    <source>
        <dbReference type="Pfam" id="PF25534"/>
    </source>
</evidence>
<accession>A0A8H3GSV1</accession>
<evidence type="ECO:0000313" key="3">
    <source>
        <dbReference type="EMBL" id="CAE6464327.1"/>
    </source>
</evidence>
<name>A0A8H3GSV1_9AGAM</name>
<dbReference type="EMBL" id="CAJMXA010001564">
    <property type="protein sequence ID" value="CAE6464327.1"/>
    <property type="molecule type" value="Genomic_DNA"/>
</dbReference>
<reference evidence="3" key="1">
    <citation type="submission" date="2021-01" db="EMBL/GenBank/DDBJ databases">
        <authorList>
            <person name="Kaushik A."/>
        </authorList>
    </citation>
    <scope>NUCLEOTIDE SEQUENCE</scope>
    <source>
        <strain evidence="3">AG6-10EEA</strain>
    </source>
</reference>
<dbReference type="PANTHER" id="PTHR36223:SF1">
    <property type="entry name" value="TRANSCRIPTION ELONGATION FACTOR EAF N-TERMINAL DOMAIN-CONTAINING PROTEIN"/>
    <property type="match status" value="1"/>
</dbReference>
<feature type="compositionally biased region" description="Polar residues" evidence="1">
    <location>
        <begin position="294"/>
        <end position="303"/>
    </location>
</feature>
<proteinExistence type="predicted"/>
<evidence type="ECO:0000256" key="1">
    <source>
        <dbReference type="SAM" id="MobiDB-lite"/>
    </source>
</evidence>
<dbReference type="AlphaFoldDB" id="A0A8H3GSV1"/>
<comment type="caution">
    <text evidence="3">The sequence shown here is derived from an EMBL/GenBank/DDBJ whole genome shotgun (WGS) entry which is preliminary data.</text>
</comment>
<dbReference type="InterPro" id="IPR057678">
    <property type="entry name" value="DUF7918"/>
</dbReference>
<dbReference type="PANTHER" id="PTHR36223">
    <property type="entry name" value="BETA-LACTAMASE-TYPE TRANSPEPTIDASE FOLD DOMAIN CONTAINING PROTEIN"/>
    <property type="match status" value="1"/>
</dbReference>
<feature type="compositionally biased region" description="Low complexity" evidence="1">
    <location>
        <begin position="250"/>
        <end position="259"/>
    </location>
</feature>
<protein>
    <recommendedName>
        <fullName evidence="2">DUF7918 domain-containing protein</fullName>
    </recommendedName>
</protein>
<dbReference type="Pfam" id="PF25534">
    <property type="entry name" value="DUF7918"/>
    <property type="match status" value="1"/>
</dbReference>
<dbReference type="Proteomes" id="UP000663853">
    <property type="component" value="Unassembled WGS sequence"/>
</dbReference>
<organism evidence="3 4">
    <name type="scientific">Rhizoctonia solani</name>
    <dbReference type="NCBI Taxonomy" id="456999"/>
    <lineage>
        <taxon>Eukaryota</taxon>
        <taxon>Fungi</taxon>
        <taxon>Dikarya</taxon>
        <taxon>Basidiomycota</taxon>
        <taxon>Agaricomycotina</taxon>
        <taxon>Agaricomycetes</taxon>
        <taxon>Cantharellales</taxon>
        <taxon>Ceratobasidiaceae</taxon>
        <taxon>Rhizoctonia</taxon>
    </lineage>
</organism>
<gene>
    <name evidence="3" type="ORF">RDB_LOCUS65511</name>
</gene>
<feature type="domain" description="DUF7918" evidence="2">
    <location>
        <begin position="14"/>
        <end position="216"/>
    </location>
</feature>
<sequence length="303" mass="33792">MIYNDLLVSITDPQGNPLEEFKQTSVAENSVECWVSSNEGSGFQIHWQPIRNFKTGLGLDCSIKLDGKKVSHGSLEPNSISRGLPGKNTGMTVAKGIKRYYVFGRHNTTDRDDLASPDNTGRELMATIQVTLAWVKYRRSRPRRRSYRTLEEPGFVHERAVKKGHLDVATLGAPVHKRCSTSKRYVRDRVDAGFPNVVFLFRYGPRGWLEAKDIITTERPLVTQDSKPKSAIGSAKKEREATTTRSIAETLRSSSSTTRRGQDGRQPDVIDIDELDSDSDSDVIVLNDPVESKGPTNTIKAET</sequence>
<feature type="region of interest" description="Disordered" evidence="1">
    <location>
        <begin position="222"/>
        <end position="303"/>
    </location>
</feature>
<feature type="compositionally biased region" description="Acidic residues" evidence="1">
    <location>
        <begin position="270"/>
        <end position="281"/>
    </location>
</feature>
<evidence type="ECO:0000313" key="4">
    <source>
        <dbReference type="Proteomes" id="UP000663853"/>
    </source>
</evidence>